<protein>
    <recommendedName>
        <fullName evidence="11">ATP-dependent DNA helicase RecQ</fullName>
        <ecNumber evidence="10">5.6.2.4</ecNumber>
    </recommendedName>
    <alternativeName>
        <fullName evidence="12">DNA 3'-5' helicase RecQ</fullName>
    </alternativeName>
</protein>
<dbReference type="NCBIfam" id="TIGR00614">
    <property type="entry name" value="recQ_fam"/>
    <property type="match status" value="1"/>
</dbReference>
<dbReference type="Pfam" id="PF00270">
    <property type="entry name" value="DEAD"/>
    <property type="match status" value="1"/>
</dbReference>
<sequence>MTGQREHLDLLRRTAEAEFGWTSLTGEQLTAMAAVMGGEDVLVVLPTGAGKSAVYQVPALLLPGVTVVVSPLIALQQDQIEGLDAGSAAVAVNSARSAKENREAWRAVRDGTVRYLFLAPEQLSKEDVLDELAGSEVALFVVDEAHCVSAWGHDFRPDYLRLHQAVERLGHPTTVALTATAAPPVRDDIVDRLHMRRPRLVVAGFDRPNLHLTVHTHTDDTERRTAVVHRVRELAADAASRPGLLYTASRRDCEGHRDDLAAAGVRVAAYHAGMRKADREQVHRDFLAGDLDVVVATSAFGMGIGKPDVRFVVHAAAPESLDSYYQQIGRAGRDGDPATVELFYRAEDMALQRFLTGSRVPEDTIAEVVSAVRSHGGHLTRAEFTEEVSAAPARRTRALNHLDQAGVLDVSPSGDLDYRDPEVGPGRAIELATEAAEGHRRMVGSRLHMMRAYAETTGCRRQHLLGYFGEVLDHPCGACDTCAAGTASTLTREAAGFAVQQEVRHAEWGAGTVMSVADDRVTVLFEEQGYRTLSLAAVQENDLLTPVG</sequence>
<dbReference type="PANTHER" id="PTHR13710:SF105">
    <property type="entry name" value="ATP-DEPENDENT DNA HELICASE Q1"/>
    <property type="match status" value="1"/>
</dbReference>
<dbReference type="InterPro" id="IPR021938">
    <property type="entry name" value="DUF3553"/>
</dbReference>
<keyword evidence="4" id="KW-0378">Hydrolase</keyword>
<dbReference type="GO" id="GO:0005524">
    <property type="term" value="F:ATP binding"/>
    <property type="evidence" value="ECO:0007669"/>
    <property type="project" value="UniProtKB-KW"/>
</dbReference>
<dbReference type="Pfam" id="PF12073">
    <property type="entry name" value="DUF3553"/>
    <property type="match status" value="1"/>
</dbReference>
<dbReference type="GO" id="GO:0009378">
    <property type="term" value="F:four-way junction helicase activity"/>
    <property type="evidence" value="ECO:0007669"/>
    <property type="project" value="TreeGrafter"/>
</dbReference>
<dbReference type="CDD" id="cd17920">
    <property type="entry name" value="DEXHc_RecQ"/>
    <property type="match status" value="1"/>
</dbReference>
<evidence type="ECO:0000256" key="12">
    <source>
        <dbReference type="ARBA" id="ARBA00044550"/>
    </source>
</evidence>
<dbReference type="Pfam" id="PF16124">
    <property type="entry name" value="RecQ_Zn_bind"/>
    <property type="match status" value="1"/>
</dbReference>
<dbReference type="InterPro" id="IPR004589">
    <property type="entry name" value="DNA_helicase_ATP-dep_RecQ"/>
</dbReference>
<dbReference type="Proteomes" id="UP000019277">
    <property type="component" value="Unassembled WGS sequence"/>
</dbReference>
<dbReference type="PANTHER" id="PTHR13710">
    <property type="entry name" value="DNA HELICASE RECQ FAMILY MEMBER"/>
    <property type="match status" value="1"/>
</dbReference>
<dbReference type="SUPFAM" id="SSF52540">
    <property type="entry name" value="P-loop containing nucleoside triphosphate hydrolases"/>
    <property type="match status" value="1"/>
</dbReference>
<evidence type="ECO:0000259" key="14">
    <source>
        <dbReference type="PROSITE" id="PS51194"/>
    </source>
</evidence>
<dbReference type="STRING" id="909613.UO65_1415"/>
<gene>
    <name evidence="15" type="ORF">UO65_1415</name>
</gene>
<dbReference type="PROSITE" id="PS51194">
    <property type="entry name" value="HELICASE_CTER"/>
    <property type="match status" value="1"/>
</dbReference>
<evidence type="ECO:0000256" key="11">
    <source>
        <dbReference type="ARBA" id="ARBA00044535"/>
    </source>
</evidence>
<dbReference type="GO" id="GO:0003677">
    <property type="term" value="F:DNA binding"/>
    <property type="evidence" value="ECO:0007669"/>
    <property type="project" value="UniProtKB-KW"/>
</dbReference>
<organism evidence="15 16">
    <name type="scientific">Actinokineospora spheciospongiae</name>
    <dbReference type="NCBI Taxonomy" id="909613"/>
    <lineage>
        <taxon>Bacteria</taxon>
        <taxon>Bacillati</taxon>
        <taxon>Actinomycetota</taxon>
        <taxon>Actinomycetes</taxon>
        <taxon>Pseudonocardiales</taxon>
        <taxon>Pseudonocardiaceae</taxon>
        <taxon>Actinokineospora</taxon>
    </lineage>
</organism>
<keyword evidence="7" id="KW-0238">DNA-binding</keyword>
<dbReference type="PROSITE" id="PS51192">
    <property type="entry name" value="HELICASE_ATP_BIND_1"/>
    <property type="match status" value="1"/>
</dbReference>
<dbReference type="SMART" id="SM00487">
    <property type="entry name" value="DEXDc"/>
    <property type="match status" value="1"/>
</dbReference>
<dbReference type="eggNOG" id="COG0514">
    <property type="taxonomic scope" value="Bacteria"/>
</dbReference>
<dbReference type="GO" id="GO:0016787">
    <property type="term" value="F:hydrolase activity"/>
    <property type="evidence" value="ECO:0007669"/>
    <property type="project" value="UniProtKB-KW"/>
</dbReference>
<feature type="domain" description="Helicase ATP-binding" evidence="13">
    <location>
        <begin position="32"/>
        <end position="199"/>
    </location>
</feature>
<keyword evidence="3" id="KW-0547">Nucleotide-binding</keyword>
<dbReference type="EMBL" id="AYXG01000051">
    <property type="protein sequence ID" value="EWC63201.1"/>
    <property type="molecule type" value="Genomic_DNA"/>
</dbReference>
<evidence type="ECO:0000256" key="3">
    <source>
        <dbReference type="ARBA" id="ARBA00022741"/>
    </source>
</evidence>
<evidence type="ECO:0000256" key="6">
    <source>
        <dbReference type="ARBA" id="ARBA00022840"/>
    </source>
</evidence>
<dbReference type="InterPro" id="IPR014001">
    <property type="entry name" value="Helicase_ATP-bd"/>
</dbReference>
<evidence type="ECO:0000313" key="15">
    <source>
        <dbReference type="EMBL" id="EWC63201.1"/>
    </source>
</evidence>
<evidence type="ECO:0000259" key="13">
    <source>
        <dbReference type="PROSITE" id="PS51192"/>
    </source>
</evidence>
<evidence type="ECO:0000256" key="8">
    <source>
        <dbReference type="ARBA" id="ARBA00023235"/>
    </source>
</evidence>
<dbReference type="Gene3D" id="1.10.10.10">
    <property type="entry name" value="Winged helix-like DNA-binding domain superfamily/Winged helix DNA-binding domain"/>
    <property type="match status" value="1"/>
</dbReference>
<dbReference type="InterPro" id="IPR036388">
    <property type="entry name" value="WH-like_DNA-bd_sf"/>
</dbReference>
<dbReference type="InterPro" id="IPR002464">
    <property type="entry name" value="DNA/RNA_helicase_DEAH_CS"/>
</dbReference>
<dbReference type="PATRIC" id="fig|909613.9.peg.1429"/>
<dbReference type="SMART" id="SM00490">
    <property type="entry name" value="HELICc"/>
    <property type="match status" value="1"/>
</dbReference>
<dbReference type="GO" id="GO:0046872">
    <property type="term" value="F:metal ion binding"/>
    <property type="evidence" value="ECO:0007669"/>
    <property type="project" value="UniProtKB-KW"/>
</dbReference>
<dbReference type="InterPro" id="IPR032284">
    <property type="entry name" value="RecQ_Zn-bd"/>
</dbReference>
<dbReference type="Pfam" id="PF00271">
    <property type="entry name" value="Helicase_C"/>
    <property type="match status" value="1"/>
</dbReference>
<dbReference type="GO" id="GO:0043138">
    <property type="term" value="F:3'-5' DNA helicase activity"/>
    <property type="evidence" value="ECO:0007669"/>
    <property type="project" value="UniProtKB-EC"/>
</dbReference>
<evidence type="ECO:0000256" key="2">
    <source>
        <dbReference type="ARBA" id="ARBA00022723"/>
    </source>
</evidence>
<dbReference type="PROSITE" id="PS00690">
    <property type="entry name" value="DEAH_ATP_HELICASE"/>
    <property type="match status" value="1"/>
</dbReference>
<name>W7J2M7_9PSEU</name>
<dbReference type="AlphaFoldDB" id="W7J2M7"/>
<comment type="similarity">
    <text evidence="1">Belongs to the helicase family. RecQ subfamily.</text>
</comment>
<keyword evidence="6" id="KW-0067">ATP-binding</keyword>
<evidence type="ECO:0000256" key="7">
    <source>
        <dbReference type="ARBA" id="ARBA00023125"/>
    </source>
</evidence>
<evidence type="ECO:0000256" key="10">
    <source>
        <dbReference type="ARBA" id="ARBA00034808"/>
    </source>
</evidence>
<comment type="catalytic activity">
    <reaction evidence="9">
        <text>Couples ATP hydrolysis with the unwinding of duplex DNA by translocating in the 3'-5' direction.</text>
        <dbReference type="EC" id="5.6.2.4"/>
    </reaction>
</comment>
<evidence type="ECO:0000256" key="1">
    <source>
        <dbReference type="ARBA" id="ARBA00005446"/>
    </source>
</evidence>
<dbReference type="GO" id="GO:0006310">
    <property type="term" value="P:DNA recombination"/>
    <property type="evidence" value="ECO:0007669"/>
    <property type="project" value="InterPro"/>
</dbReference>
<keyword evidence="5 15" id="KW-0347">Helicase</keyword>
<evidence type="ECO:0000313" key="16">
    <source>
        <dbReference type="Proteomes" id="UP000019277"/>
    </source>
</evidence>
<evidence type="ECO:0000256" key="5">
    <source>
        <dbReference type="ARBA" id="ARBA00022806"/>
    </source>
</evidence>
<reference evidence="15 16" key="1">
    <citation type="journal article" date="2014" name="Genome Announc.">
        <title>Draft Genome Sequence of the Antitrypanosomally Active Sponge-Associated Bacterium Actinokineospora sp. Strain EG49.</title>
        <authorList>
            <person name="Harjes J."/>
            <person name="Ryu T."/>
            <person name="Abdelmohsen U.R."/>
            <person name="Moitinho-Silva L."/>
            <person name="Horn H."/>
            <person name="Ravasi T."/>
            <person name="Hentschel U."/>
        </authorList>
    </citation>
    <scope>NUCLEOTIDE SEQUENCE [LARGE SCALE GENOMIC DNA]</scope>
    <source>
        <strain evidence="15 16">EG49</strain>
    </source>
</reference>
<dbReference type="InterPro" id="IPR027417">
    <property type="entry name" value="P-loop_NTPase"/>
</dbReference>
<dbReference type="RefSeq" id="WP_052020841.1">
    <property type="nucleotide sequence ID" value="NZ_AYXG01000051.1"/>
</dbReference>
<dbReference type="Gene3D" id="3.40.50.300">
    <property type="entry name" value="P-loop containing nucleotide triphosphate hydrolases"/>
    <property type="match status" value="2"/>
</dbReference>
<feature type="domain" description="Helicase C-terminal" evidence="14">
    <location>
        <begin position="230"/>
        <end position="376"/>
    </location>
</feature>
<dbReference type="GO" id="GO:0005737">
    <property type="term" value="C:cytoplasm"/>
    <property type="evidence" value="ECO:0007669"/>
    <property type="project" value="TreeGrafter"/>
</dbReference>
<dbReference type="GO" id="GO:0043590">
    <property type="term" value="C:bacterial nucleoid"/>
    <property type="evidence" value="ECO:0007669"/>
    <property type="project" value="TreeGrafter"/>
</dbReference>
<proteinExistence type="inferred from homology"/>
<accession>W7J2M7</accession>
<evidence type="ECO:0000256" key="4">
    <source>
        <dbReference type="ARBA" id="ARBA00022801"/>
    </source>
</evidence>
<keyword evidence="16" id="KW-1185">Reference proteome</keyword>
<evidence type="ECO:0000256" key="9">
    <source>
        <dbReference type="ARBA" id="ARBA00034617"/>
    </source>
</evidence>
<comment type="caution">
    <text evidence="15">The sequence shown here is derived from an EMBL/GenBank/DDBJ whole genome shotgun (WGS) entry which is preliminary data.</text>
</comment>
<keyword evidence="2" id="KW-0479">Metal-binding</keyword>
<dbReference type="InterPro" id="IPR001650">
    <property type="entry name" value="Helicase_C-like"/>
</dbReference>
<dbReference type="EC" id="5.6.2.4" evidence="10"/>
<dbReference type="GO" id="GO:0030894">
    <property type="term" value="C:replisome"/>
    <property type="evidence" value="ECO:0007669"/>
    <property type="project" value="TreeGrafter"/>
</dbReference>
<dbReference type="GO" id="GO:0006281">
    <property type="term" value="P:DNA repair"/>
    <property type="evidence" value="ECO:0007669"/>
    <property type="project" value="TreeGrafter"/>
</dbReference>
<dbReference type="InterPro" id="IPR011545">
    <property type="entry name" value="DEAD/DEAH_box_helicase_dom"/>
</dbReference>
<keyword evidence="8" id="KW-0413">Isomerase</keyword>